<comment type="caution">
    <text evidence="1">The sequence shown here is derived from an EMBL/GenBank/DDBJ whole genome shotgun (WGS) entry which is preliminary data.</text>
</comment>
<reference evidence="1 2" key="1">
    <citation type="journal article" date="2024" name="G3 (Bethesda)">
        <title>Genome assembly of Hibiscus sabdariffa L. provides insights into metabolisms of medicinal natural products.</title>
        <authorList>
            <person name="Kim T."/>
        </authorList>
    </citation>
    <scope>NUCLEOTIDE SEQUENCE [LARGE SCALE GENOMIC DNA]</scope>
    <source>
        <strain evidence="1">TK-2024</strain>
        <tissue evidence="1">Old leaves</tissue>
    </source>
</reference>
<name>A0ABR2N8Y4_9ROSI</name>
<dbReference type="Proteomes" id="UP001396334">
    <property type="component" value="Unassembled WGS sequence"/>
</dbReference>
<protein>
    <submittedName>
        <fullName evidence="1">Uncharacterized protein</fullName>
    </submittedName>
</protein>
<dbReference type="EMBL" id="JBBPBN010000207">
    <property type="protein sequence ID" value="KAK8972621.1"/>
    <property type="molecule type" value="Genomic_DNA"/>
</dbReference>
<evidence type="ECO:0000313" key="1">
    <source>
        <dbReference type="EMBL" id="KAK8972621.1"/>
    </source>
</evidence>
<proteinExistence type="predicted"/>
<accession>A0ABR2N8Y4</accession>
<gene>
    <name evidence="1" type="ORF">V6N11_082551</name>
</gene>
<keyword evidence="2" id="KW-1185">Reference proteome</keyword>
<evidence type="ECO:0000313" key="2">
    <source>
        <dbReference type="Proteomes" id="UP001396334"/>
    </source>
</evidence>
<organism evidence="1 2">
    <name type="scientific">Hibiscus sabdariffa</name>
    <name type="common">roselle</name>
    <dbReference type="NCBI Taxonomy" id="183260"/>
    <lineage>
        <taxon>Eukaryota</taxon>
        <taxon>Viridiplantae</taxon>
        <taxon>Streptophyta</taxon>
        <taxon>Embryophyta</taxon>
        <taxon>Tracheophyta</taxon>
        <taxon>Spermatophyta</taxon>
        <taxon>Magnoliopsida</taxon>
        <taxon>eudicotyledons</taxon>
        <taxon>Gunneridae</taxon>
        <taxon>Pentapetalae</taxon>
        <taxon>rosids</taxon>
        <taxon>malvids</taxon>
        <taxon>Malvales</taxon>
        <taxon>Malvaceae</taxon>
        <taxon>Malvoideae</taxon>
        <taxon>Hibiscus</taxon>
    </lineage>
</organism>
<sequence>MGMVGGWGTLVAGVVGEFLGFREVSDKELRQTKADKGRTVLLLGHGLPYGSKVGYMTTVYCSMKIFQSSSPFAIANIPIYNINVVNLIPLTL</sequence>